<sequence>MPMTSKQLNKWAAETYASTTGYRPAGIPNAYAVLRWHGRRKRTRYATWVVRSCPFCGERHEHGGGDGDPREFLGYRESHCRDLDMRRPYRLVAAT</sequence>
<dbReference type="Proteomes" id="UP000315400">
    <property type="component" value="Unassembled WGS sequence"/>
</dbReference>
<dbReference type="EMBL" id="VIFK01000693">
    <property type="protein sequence ID" value="TQE91480.1"/>
    <property type="molecule type" value="Genomic_DNA"/>
</dbReference>
<comment type="caution">
    <text evidence="1">The sequence shown here is derived from an EMBL/GenBank/DDBJ whole genome shotgun (WGS) entry which is preliminary data.</text>
</comment>
<dbReference type="AlphaFoldDB" id="A0A540V402"/>
<evidence type="ECO:0000313" key="2">
    <source>
        <dbReference type="Proteomes" id="UP000315400"/>
    </source>
</evidence>
<evidence type="ECO:0000313" key="1">
    <source>
        <dbReference type="EMBL" id="TQE91480.1"/>
    </source>
</evidence>
<protein>
    <submittedName>
        <fullName evidence="1">Uncharacterized protein</fullName>
    </submittedName>
</protein>
<name>A0A540V402_9GAMM</name>
<gene>
    <name evidence="1" type="ORF">FKY71_20200</name>
</gene>
<accession>A0A540V402</accession>
<reference evidence="1 2" key="1">
    <citation type="submission" date="2019-06" db="EMBL/GenBank/DDBJ databases">
        <title>Metagenome assembled Genome of Spiribacter salinus SL48-SHIP from the microbial mat of Salt Lake 48 (Novosibirsk region, Russia).</title>
        <authorList>
            <person name="Shipova A."/>
            <person name="Rozanov A.S."/>
            <person name="Bryanskaya A.V."/>
            <person name="Peltek S.E."/>
        </authorList>
    </citation>
    <scope>NUCLEOTIDE SEQUENCE [LARGE SCALE GENOMIC DNA]</scope>
    <source>
        <strain evidence="1">SL48-SHIP-2</strain>
    </source>
</reference>
<organism evidence="1 2">
    <name type="scientific">Spiribacter salinus</name>
    <dbReference type="NCBI Taxonomy" id="1335746"/>
    <lineage>
        <taxon>Bacteria</taxon>
        <taxon>Pseudomonadati</taxon>
        <taxon>Pseudomonadota</taxon>
        <taxon>Gammaproteobacteria</taxon>
        <taxon>Chromatiales</taxon>
        <taxon>Ectothiorhodospiraceae</taxon>
        <taxon>Spiribacter</taxon>
    </lineage>
</organism>
<proteinExistence type="predicted"/>